<gene>
    <name evidence="3" type="ORF">DK419_11365</name>
</gene>
<comment type="similarity">
    <text evidence="1 2">Belongs to the ArsC family.</text>
</comment>
<dbReference type="InterPro" id="IPR006660">
    <property type="entry name" value="Arsenate_reductase-like"/>
</dbReference>
<dbReference type="SUPFAM" id="SSF52833">
    <property type="entry name" value="Thioredoxin-like"/>
    <property type="match status" value="1"/>
</dbReference>
<dbReference type="Gene3D" id="3.40.30.10">
    <property type="entry name" value="Glutaredoxin"/>
    <property type="match status" value="1"/>
</dbReference>
<evidence type="ECO:0000256" key="1">
    <source>
        <dbReference type="ARBA" id="ARBA00007198"/>
    </source>
</evidence>
<accession>A0A2U8WKQ9</accession>
<dbReference type="RefSeq" id="WP_109959172.1">
    <property type="nucleotide sequence ID" value="NZ_CP029553.1"/>
</dbReference>
<evidence type="ECO:0000313" key="4">
    <source>
        <dbReference type="Proteomes" id="UP000245444"/>
    </source>
</evidence>
<evidence type="ECO:0000256" key="2">
    <source>
        <dbReference type="PROSITE-ProRule" id="PRU01282"/>
    </source>
</evidence>
<protein>
    <submittedName>
        <fullName evidence="3">Arsenate reductase</fullName>
    </submittedName>
</protein>
<evidence type="ECO:0000313" key="3">
    <source>
        <dbReference type="EMBL" id="AWN46834.1"/>
    </source>
</evidence>
<dbReference type="Proteomes" id="UP000245444">
    <property type="component" value="Chromosome"/>
</dbReference>
<proteinExistence type="inferred from homology"/>
<dbReference type="EMBL" id="CP029553">
    <property type="protein sequence ID" value="AWN46834.1"/>
    <property type="molecule type" value="Genomic_DNA"/>
</dbReference>
<reference evidence="3 4" key="1">
    <citation type="submission" date="2018-05" db="EMBL/GenBank/DDBJ databases">
        <title>Complete Genome Sequence of Methylobacterium sp. 17Sr1-28.</title>
        <authorList>
            <person name="Srinivasan S."/>
        </authorList>
    </citation>
    <scope>NUCLEOTIDE SEQUENCE [LARGE SCALE GENOMIC DNA]</scope>
    <source>
        <strain evidence="3 4">17Sr1-28</strain>
    </source>
</reference>
<dbReference type="InterPro" id="IPR036249">
    <property type="entry name" value="Thioredoxin-like_sf"/>
</dbReference>
<dbReference type="OrthoDB" id="9790554at2"/>
<dbReference type="KEGG" id="mtea:DK419_11365"/>
<name>A0A2U8WKQ9_9HYPH</name>
<dbReference type="PROSITE" id="PS51353">
    <property type="entry name" value="ARSC"/>
    <property type="match status" value="1"/>
</dbReference>
<sequence length="106" mass="11167">MDVVIDHNPACGTARSVLAMIREAGIGPRVVESLKTPPTLAQPGRRLDQVGLADASLPGDRLLAALAACPVRLDRPLVASPRGVRLCRPAERMPDLSPSQGSEPAR</sequence>
<dbReference type="AlphaFoldDB" id="A0A2U8WKQ9"/>
<dbReference type="Pfam" id="PF03960">
    <property type="entry name" value="ArsC"/>
    <property type="match status" value="1"/>
</dbReference>
<keyword evidence="4" id="KW-1185">Reference proteome</keyword>
<organism evidence="3 4">
    <name type="scientific">Methylobacterium terrae</name>
    <dbReference type="NCBI Taxonomy" id="2202827"/>
    <lineage>
        <taxon>Bacteria</taxon>
        <taxon>Pseudomonadati</taxon>
        <taxon>Pseudomonadota</taxon>
        <taxon>Alphaproteobacteria</taxon>
        <taxon>Hyphomicrobiales</taxon>
        <taxon>Methylobacteriaceae</taxon>
        <taxon>Methylobacterium</taxon>
    </lineage>
</organism>